<dbReference type="AlphaFoldDB" id="A0A178M935"/>
<dbReference type="Pfam" id="PF09992">
    <property type="entry name" value="NAGPA"/>
    <property type="match status" value="1"/>
</dbReference>
<reference evidence="3 4" key="1">
    <citation type="submission" date="2016-04" db="EMBL/GenBank/DDBJ databases">
        <title>Chloroflexus islandicus sp. nov., a thermophilic filamentous anoxygenic phototrophic bacterium from geyser Strokkur (Iceland).</title>
        <authorList>
            <person name="Gaisin V.A."/>
            <person name="Kalashnikov A.M."/>
            <person name="Sukhacheva M.V."/>
            <person name="Grouzdev D.S."/>
            <person name="Ivanov T.M."/>
            <person name="Kuznetsov B."/>
            <person name="Gorlenko V.M."/>
        </authorList>
    </citation>
    <scope>NUCLEOTIDE SEQUENCE [LARGE SCALE GENOMIC DNA]</scope>
    <source>
        <strain evidence="4">isl-2</strain>
    </source>
</reference>
<dbReference type="PROSITE" id="PS51257">
    <property type="entry name" value="PROKAR_LIPOPROTEIN"/>
    <property type="match status" value="1"/>
</dbReference>
<dbReference type="Proteomes" id="UP000078287">
    <property type="component" value="Unassembled WGS sequence"/>
</dbReference>
<evidence type="ECO:0000313" key="3">
    <source>
        <dbReference type="EMBL" id="OAN45043.1"/>
    </source>
</evidence>
<feature type="domain" description="Phosphodiester glycosidase" evidence="2">
    <location>
        <begin position="99"/>
        <end position="243"/>
    </location>
</feature>
<keyword evidence="1" id="KW-0732">Signal</keyword>
<sequence length="267" mass="27914">MLRLLCALFAGLFVFTACAGASPPNSVPAGVPTLMPTRPATPSAPAGDWRSLAAGIELRRLDTPGVPVQVIRVDPAKVRFVVGYDPAAPRMLSAWAAQYGAVAAINGGFFDANGEPVALLISDQRVIGQSYVDQGGMFAIDDAGVPHLWSLADQPYDGTPFAQAIQGWPLLVRPGNKAAYTSDDGQRARRSAIALDRAGRVLLIVAPGATFSLAEWSQFLAGADLDIEIAVNLDGGSSTGLIAQSDHGGLRIDSFVPLPFALLVLPL</sequence>
<dbReference type="EMBL" id="LWQS01000060">
    <property type="protein sequence ID" value="OAN45043.1"/>
    <property type="molecule type" value="Genomic_DNA"/>
</dbReference>
<proteinExistence type="predicted"/>
<dbReference type="OrthoDB" id="154308at2"/>
<feature type="signal peptide" evidence="1">
    <location>
        <begin position="1"/>
        <end position="19"/>
    </location>
</feature>
<dbReference type="STRING" id="1707952.A6A03_02500"/>
<name>A0A178M935_9CHLR</name>
<evidence type="ECO:0000259" key="2">
    <source>
        <dbReference type="Pfam" id="PF09992"/>
    </source>
</evidence>
<feature type="chain" id="PRO_5008091783" description="Phosphodiester glycosidase domain-containing protein" evidence="1">
    <location>
        <begin position="20"/>
        <end position="267"/>
    </location>
</feature>
<accession>A0A178M935</accession>
<dbReference type="RefSeq" id="WP_066788415.1">
    <property type="nucleotide sequence ID" value="NZ_LWQS01000060.1"/>
</dbReference>
<evidence type="ECO:0000313" key="4">
    <source>
        <dbReference type="Proteomes" id="UP000078287"/>
    </source>
</evidence>
<keyword evidence="4" id="KW-1185">Reference proteome</keyword>
<organism evidence="3 4">
    <name type="scientific">Chloroflexus islandicus</name>
    <dbReference type="NCBI Taxonomy" id="1707952"/>
    <lineage>
        <taxon>Bacteria</taxon>
        <taxon>Bacillati</taxon>
        <taxon>Chloroflexota</taxon>
        <taxon>Chloroflexia</taxon>
        <taxon>Chloroflexales</taxon>
        <taxon>Chloroflexineae</taxon>
        <taxon>Chloroflexaceae</taxon>
        <taxon>Chloroflexus</taxon>
    </lineage>
</organism>
<comment type="caution">
    <text evidence="3">The sequence shown here is derived from an EMBL/GenBank/DDBJ whole genome shotgun (WGS) entry which is preliminary data.</text>
</comment>
<dbReference type="InterPro" id="IPR018711">
    <property type="entry name" value="NAGPA"/>
</dbReference>
<protein>
    <recommendedName>
        <fullName evidence="2">Phosphodiester glycosidase domain-containing protein</fullName>
    </recommendedName>
</protein>
<gene>
    <name evidence="3" type="ORF">A6A03_02500</name>
</gene>
<dbReference type="PANTHER" id="PTHR40446:SF2">
    <property type="entry name" value="N-ACETYLGLUCOSAMINE-1-PHOSPHODIESTER ALPHA-N-ACETYLGLUCOSAMINIDASE"/>
    <property type="match status" value="1"/>
</dbReference>
<dbReference type="PANTHER" id="PTHR40446">
    <property type="entry name" value="N-ACETYLGLUCOSAMINE-1-PHOSPHODIESTER ALPHA-N-ACETYLGLUCOSAMINIDASE"/>
    <property type="match status" value="1"/>
</dbReference>
<evidence type="ECO:0000256" key="1">
    <source>
        <dbReference type="SAM" id="SignalP"/>
    </source>
</evidence>